<evidence type="ECO:0000313" key="2">
    <source>
        <dbReference type="EMBL" id="QXN75294.1"/>
    </source>
</evidence>
<dbReference type="Pfam" id="PF23343">
    <property type="entry name" value="REP_ORF2-G2P"/>
    <property type="match status" value="1"/>
</dbReference>
<dbReference type="EMBL" id="MZ089807">
    <property type="protein sequence ID" value="QXN75294.1"/>
    <property type="molecule type" value="Genomic_DNA"/>
</dbReference>
<feature type="domain" description="Replication-associated protein ORF2/G2P" evidence="1">
    <location>
        <begin position="165"/>
        <end position="257"/>
    </location>
</feature>
<sequence>MHRCMCQYSRNIRIPGTRHLIRVDCGHCSSCLQKKANKRAYRFRNHKPEGFTPYFVTLTYNNKSLPYIKRHDTRNLIFKSNSDGSITSEYRLDNKQNVSFVPVYRNMRIARGRRCSFIVNGQTQIGEHPVPITTSSPFNNVTPPRYEISKGKGLAYRHGDIGIYYPRDVQNFLKRLRTNLARKAKVSVPISFYSSPEYGPTTMRPHMHLCIWVPTFVSREDFESAVVKSWPFASSARTRKFIQIAKNVGKYLAQYVNCGSNIPLSLQRWFPLRPTHSLHFGFDHDMFSFDSVFGFLTIGHTAQYVEFRYVKYEGFVPYSKIFPSYVVRAYYLACKGFSRLSRPTLYGLYRYPQKLHQKLTCYKFKVLADGQLSYARNVFDNGHNPIYMTDKEVEYFINGLESRYTNFQNKGYSWFDYADMVVDSLITYKLSFLAFQYSEQSDSIDEIFYNYDNFADLMNEESKLESDLKQLYYSNSIMPKILQPPEYPRVRELDKYYTSEFHKNIKQRKCSTQEFVCLC</sequence>
<organism evidence="2">
    <name type="scientific">Microvirus mar61</name>
    <dbReference type="NCBI Taxonomy" id="2851198"/>
    <lineage>
        <taxon>Viruses</taxon>
        <taxon>Monodnaviria</taxon>
        <taxon>Sangervirae</taxon>
        <taxon>Phixviricota</taxon>
        <taxon>Malgrandaviricetes</taxon>
        <taxon>Petitvirales</taxon>
        <taxon>Microviridae</taxon>
    </lineage>
</organism>
<accession>A0A8F5RC50</accession>
<proteinExistence type="predicted"/>
<evidence type="ECO:0000259" key="1">
    <source>
        <dbReference type="Pfam" id="PF23343"/>
    </source>
</evidence>
<dbReference type="InterPro" id="IPR056906">
    <property type="entry name" value="ORF2/G2P_dom"/>
</dbReference>
<protein>
    <submittedName>
        <fullName evidence="2">Replication initiator protein</fullName>
    </submittedName>
</protein>
<name>A0A8F5RC50_9VIRU</name>
<reference evidence="2" key="1">
    <citation type="submission" date="2021-04" db="EMBL/GenBank/DDBJ databases">
        <title>Genomes of microviruses identified in yellow-bellied marmot fecal samples.</title>
        <authorList>
            <person name="Varsani A."/>
            <person name="Kraberger S."/>
            <person name="Chatterjee A."/>
            <person name="Richet C."/>
            <person name="Fontenele R.S."/>
            <person name="Schmidlin K."/>
            <person name="Blumstein D.T."/>
        </authorList>
    </citation>
    <scope>NUCLEOTIDE SEQUENCE</scope>
    <source>
        <strain evidence="2">Mar61</strain>
    </source>
</reference>